<sequence>MTLQDAISAPAISLRYASSGRRDLRIDMLRGIALVMMVVAHVEVMSVLNIVTWERFGLTTGAEGFVILSGFILGSLKRHQLQTEQMLTVAYSLFRRAIMLYVVNVVIIISILVLSNLSFIDTFEVTHFTDRYSDVSYSMYPVSEQVKEAWFNEVIFLQIGPHQSQILGLYFYLLLLSTVFLWLLNSGRTLLLLILSLTAYGYFQLSDMHATSAEFEYAFPLLAWQLIYVLGMCCGWYKEELSSLARTPAGKWVISLMLFITLIMMFIAQNHTNPFMPHSLMMHVIPAAEFNWFYQNFAAKNALGPLRILNDFCLIAAMYLLLTYLWYPINKAFGWFLIVLGQNSLYTFIIHVYLVLVISQFVTFDLWTQHWLFNTAVHVSGLMALWVMARYGVLKKIVPN</sequence>
<proteinExistence type="predicted"/>
<feature type="transmembrane region" description="Helical" evidence="1">
    <location>
        <begin position="97"/>
        <end position="120"/>
    </location>
</feature>
<feature type="transmembrane region" description="Helical" evidence="1">
    <location>
        <begin position="166"/>
        <end position="184"/>
    </location>
</feature>
<keyword evidence="3" id="KW-1185">Reference proteome</keyword>
<dbReference type="Proteomes" id="UP000028721">
    <property type="component" value="Unassembled WGS sequence"/>
</dbReference>
<protein>
    <submittedName>
        <fullName evidence="2">OpgC protein</fullName>
    </submittedName>
</protein>
<feature type="transmembrane region" description="Helical" evidence="1">
    <location>
        <begin position="56"/>
        <end position="76"/>
    </location>
</feature>
<keyword evidence="1" id="KW-0812">Transmembrane</keyword>
<feature type="transmembrane region" description="Helical" evidence="1">
    <location>
        <begin position="306"/>
        <end position="327"/>
    </location>
</feature>
<feature type="transmembrane region" description="Helical" evidence="1">
    <location>
        <begin position="371"/>
        <end position="389"/>
    </location>
</feature>
<evidence type="ECO:0000313" key="3">
    <source>
        <dbReference type="Proteomes" id="UP000028721"/>
    </source>
</evidence>
<dbReference type="EMBL" id="JGVP01000001">
    <property type="protein sequence ID" value="KFB90361.1"/>
    <property type="molecule type" value="Genomic_DNA"/>
</dbReference>
<keyword evidence="1" id="KW-1133">Transmembrane helix</keyword>
<evidence type="ECO:0000256" key="1">
    <source>
        <dbReference type="SAM" id="Phobius"/>
    </source>
</evidence>
<dbReference type="PANTHER" id="PTHR38592">
    <property type="entry name" value="BLL4819 PROTEIN"/>
    <property type="match status" value="1"/>
</dbReference>
<keyword evidence="1" id="KW-0472">Membrane</keyword>
<gene>
    <name evidence="2" type="ORF">CR62_00930</name>
</gene>
<accession>A0ABR4UEA7</accession>
<feature type="transmembrane region" description="Helical" evidence="1">
    <location>
        <begin position="189"/>
        <end position="205"/>
    </location>
</feature>
<evidence type="ECO:0000313" key="2">
    <source>
        <dbReference type="EMBL" id="KFB90361.1"/>
    </source>
</evidence>
<feature type="transmembrane region" description="Helical" evidence="1">
    <location>
        <begin position="31"/>
        <end position="50"/>
    </location>
</feature>
<dbReference type="InterPro" id="IPR014550">
    <property type="entry name" value="UCP028704_OpgC"/>
</dbReference>
<dbReference type="Pfam" id="PF10129">
    <property type="entry name" value="OpgC_C"/>
    <property type="match status" value="1"/>
</dbReference>
<comment type="caution">
    <text evidence="2">The sequence shown here is derived from an EMBL/GenBank/DDBJ whole genome shotgun (WGS) entry which is preliminary data.</text>
</comment>
<feature type="transmembrane region" description="Helical" evidence="1">
    <location>
        <begin position="249"/>
        <end position="269"/>
    </location>
</feature>
<dbReference type="PANTHER" id="PTHR38592:SF3">
    <property type="entry name" value="BLL4819 PROTEIN"/>
    <property type="match status" value="1"/>
</dbReference>
<reference evidence="2 3" key="1">
    <citation type="submission" date="2014-03" db="EMBL/GenBank/DDBJ databases">
        <title>Draft genome sequence of the Serratia grimesii strain a2.</title>
        <authorList>
            <person name="Toymentseva A."/>
            <person name="Kazakov S."/>
            <person name="Giliazeva A."/>
            <person name="Ismagilova R."/>
            <person name="Shah R."/>
            <person name="Sharipova M."/>
            <person name="Khaitlina S."/>
            <person name="Mardanova A."/>
        </authorList>
    </citation>
    <scope>NUCLEOTIDE SEQUENCE [LARGE SCALE GENOMIC DNA]</scope>
    <source>
        <strain evidence="2 3">A2</strain>
    </source>
</reference>
<feature type="transmembrane region" description="Helical" evidence="1">
    <location>
        <begin position="333"/>
        <end position="359"/>
    </location>
</feature>
<feature type="transmembrane region" description="Helical" evidence="1">
    <location>
        <begin position="217"/>
        <end position="237"/>
    </location>
</feature>
<organism evidence="2 3">
    <name type="scientific">Serratia grimesii</name>
    <dbReference type="NCBI Taxonomy" id="82995"/>
    <lineage>
        <taxon>Bacteria</taxon>
        <taxon>Pseudomonadati</taxon>
        <taxon>Pseudomonadota</taxon>
        <taxon>Gammaproteobacteria</taxon>
        <taxon>Enterobacterales</taxon>
        <taxon>Yersiniaceae</taxon>
        <taxon>Serratia</taxon>
    </lineage>
</organism>
<name>A0ABR4UEA7_9GAMM</name>